<accession>A0ABT8Y7M3</accession>
<comment type="caution">
    <text evidence="1">The sequence shown here is derived from an EMBL/GenBank/DDBJ whole genome shotgun (WGS) entry which is preliminary data.</text>
</comment>
<dbReference type="Gene3D" id="3.30.2020.40">
    <property type="entry name" value="Uncharacterised protein PF10387, DUF2442"/>
    <property type="match status" value="1"/>
</dbReference>
<protein>
    <submittedName>
        <fullName evidence="1">DUF2442 domain-containing protein</fullName>
    </submittedName>
</protein>
<organism evidence="1 2">
    <name type="scientific">Sphingomonas natans</name>
    <dbReference type="NCBI Taxonomy" id="3063330"/>
    <lineage>
        <taxon>Bacteria</taxon>
        <taxon>Pseudomonadati</taxon>
        <taxon>Pseudomonadota</taxon>
        <taxon>Alphaproteobacteria</taxon>
        <taxon>Sphingomonadales</taxon>
        <taxon>Sphingomonadaceae</taxon>
        <taxon>Sphingomonas</taxon>
    </lineage>
</organism>
<sequence length="83" mass="9416">MTSIRGVRFERDHLIVDLANGRALSAPLSRYPRRHGATIDQRAAWRTAGAGQGIHWPEIDEDLSPEALAEYVPDRRQLLGRKR</sequence>
<reference evidence="1" key="1">
    <citation type="submission" date="2023-07" db="EMBL/GenBank/DDBJ databases">
        <authorList>
            <person name="Kim M."/>
        </authorList>
    </citation>
    <scope>NUCLEOTIDE SEQUENCE</scope>
    <source>
        <strain evidence="1">BIUV-7</strain>
    </source>
</reference>
<dbReference type="Pfam" id="PF10387">
    <property type="entry name" value="DUF2442"/>
    <property type="match status" value="1"/>
</dbReference>
<gene>
    <name evidence="1" type="ORF">Q4F19_08015</name>
</gene>
<dbReference type="InterPro" id="IPR018841">
    <property type="entry name" value="DUF2442"/>
</dbReference>
<keyword evidence="2" id="KW-1185">Reference proteome</keyword>
<evidence type="ECO:0000313" key="1">
    <source>
        <dbReference type="EMBL" id="MDO6414325.1"/>
    </source>
</evidence>
<dbReference type="Proteomes" id="UP001169764">
    <property type="component" value="Unassembled WGS sequence"/>
</dbReference>
<name>A0ABT8Y7M3_9SPHN</name>
<evidence type="ECO:0000313" key="2">
    <source>
        <dbReference type="Proteomes" id="UP001169764"/>
    </source>
</evidence>
<proteinExistence type="predicted"/>
<dbReference type="EMBL" id="JAUOTP010000003">
    <property type="protein sequence ID" value="MDO6414325.1"/>
    <property type="molecule type" value="Genomic_DNA"/>
</dbReference>